<dbReference type="Proteomes" id="UP000016491">
    <property type="component" value="Unassembled WGS sequence"/>
</dbReference>
<dbReference type="AlphaFoldDB" id="A0ABC9U405"/>
<sequence length="63" mass="7412">MIDKNSIKCYIYISNKLFDVTVSERDRRNCLLWGKGGSFFYMAVKGPQYALCTANYKNYRQEV</sequence>
<organism evidence="1 2">
    <name type="scientific">[Clostridium] symbiosum ATCC 14940</name>
    <dbReference type="NCBI Taxonomy" id="411472"/>
    <lineage>
        <taxon>Bacteria</taxon>
        <taxon>Bacillati</taxon>
        <taxon>Bacillota</taxon>
        <taxon>Clostridia</taxon>
        <taxon>Lachnospirales</taxon>
        <taxon>Lachnospiraceae</taxon>
        <taxon>Otoolea</taxon>
    </lineage>
</organism>
<reference evidence="1 2" key="1">
    <citation type="submission" date="2013-07" db="EMBL/GenBank/DDBJ databases">
        <authorList>
            <person name="Weinstock G."/>
            <person name="Sodergren E."/>
            <person name="Wylie T."/>
            <person name="Fulton L."/>
            <person name="Fulton R."/>
            <person name="Fronick C."/>
            <person name="O'Laughlin M."/>
            <person name="Godfrey J."/>
            <person name="Miner T."/>
            <person name="Herter B."/>
            <person name="Appelbaum E."/>
            <person name="Cordes M."/>
            <person name="Lek S."/>
            <person name="Wollam A."/>
            <person name="Pepin K.H."/>
            <person name="Palsikar V.B."/>
            <person name="Mitreva M."/>
            <person name="Wilson R.K."/>
        </authorList>
    </citation>
    <scope>NUCLEOTIDE SEQUENCE [LARGE SCALE GENOMIC DNA]</scope>
    <source>
        <strain evidence="1 2">ATCC 14940</strain>
    </source>
</reference>
<name>A0ABC9U405_CLOSY</name>
<accession>A0ABC9U405</accession>
<proteinExistence type="predicted"/>
<dbReference type="EMBL" id="AWSU01000014">
    <property type="protein sequence ID" value="ERI80617.1"/>
    <property type="molecule type" value="Genomic_DNA"/>
</dbReference>
<evidence type="ECO:0000313" key="1">
    <source>
        <dbReference type="EMBL" id="ERI80617.1"/>
    </source>
</evidence>
<protein>
    <submittedName>
        <fullName evidence="1">Uncharacterized protein</fullName>
    </submittedName>
</protein>
<gene>
    <name evidence="1" type="ORF">CLOSYM_00151</name>
</gene>
<evidence type="ECO:0000313" key="2">
    <source>
        <dbReference type="Proteomes" id="UP000016491"/>
    </source>
</evidence>
<comment type="caution">
    <text evidence="1">The sequence shown here is derived from an EMBL/GenBank/DDBJ whole genome shotgun (WGS) entry which is preliminary data.</text>
</comment>